<protein>
    <submittedName>
        <fullName evidence="1">Uncharacterized protein</fullName>
    </submittedName>
</protein>
<proteinExistence type="predicted"/>
<reference evidence="1 2" key="1">
    <citation type="submission" date="2018-06" db="EMBL/GenBank/DDBJ databases">
        <authorList>
            <consortium name="Pathogen Informatics"/>
            <person name="Doyle S."/>
        </authorList>
    </citation>
    <scope>NUCLEOTIDE SEQUENCE [LARGE SCALE GENOMIC DNA]</scope>
    <source>
        <strain evidence="1 2">NCTC9836</strain>
    </source>
</reference>
<evidence type="ECO:0000313" key="2">
    <source>
        <dbReference type="Proteomes" id="UP000254664"/>
    </source>
</evidence>
<dbReference type="AlphaFoldDB" id="A0A381JA10"/>
<evidence type="ECO:0000313" key="1">
    <source>
        <dbReference type="EMBL" id="SUY48090.1"/>
    </source>
</evidence>
<gene>
    <name evidence="1" type="ORF">NCTC9836_02465</name>
</gene>
<dbReference type="EMBL" id="UFWZ01000001">
    <property type="protein sequence ID" value="SUY48090.1"/>
    <property type="molecule type" value="Genomic_DNA"/>
</dbReference>
<name>A0A381JA10_9CLOT</name>
<sequence length="31" mass="3692">MEIISNNYLTILHNVLKYSKRIGVTIRCRKD</sequence>
<keyword evidence="2" id="KW-1185">Reference proteome</keyword>
<accession>A0A381JA10</accession>
<organism evidence="1 2">
    <name type="scientific">Clostridium putrefaciens</name>
    <dbReference type="NCBI Taxonomy" id="99675"/>
    <lineage>
        <taxon>Bacteria</taxon>
        <taxon>Bacillati</taxon>
        <taxon>Bacillota</taxon>
        <taxon>Clostridia</taxon>
        <taxon>Eubacteriales</taxon>
        <taxon>Clostridiaceae</taxon>
        <taxon>Clostridium</taxon>
    </lineage>
</organism>
<dbReference type="Proteomes" id="UP000254664">
    <property type="component" value="Unassembled WGS sequence"/>
</dbReference>